<feature type="transmembrane region" description="Helical" evidence="1">
    <location>
        <begin position="17"/>
        <end position="37"/>
    </location>
</feature>
<feature type="transmembrane region" description="Helical" evidence="1">
    <location>
        <begin position="263"/>
        <end position="286"/>
    </location>
</feature>
<accession>A0A1M7UJP9</accession>
<evidence type="ECO:0000313" key="2">
    <source>
        <dbReference type="EMBL" id="SHN83253.1"/>
    </source>
</evidence>
<dbReference type="PANTHER" id="PTHR39419">
    <property type="entry name" value="SLL0814 PROTEIN"/>
    <property type="match status" value="1"/>
</dbReference>
<keyword evidence="1" id="KW-1133">Transmembrane helix</keyword>
<dbReference type="PANTHER" id="PTHR39419:SF1">
    <property type="entry name" value="SLL0814 PROTEIN"/>
    <property type="match status" value="1"/>
</dbReference>
<dbReference type="OrthoDB" id="9811293at2"/>
<keyword evidence="1" id="KW-0472">Membrane</keyword>
<dbReference type="RefSeq" id="WP_072822590.1">
    <property type="nucleotide sequence ID" value="NZ_LT670849.1"/>
</dbReference>
<feature type="transmembrane region" description="Helical" evidence="1">
    <location>
        <begin position="221"/>
        <end position="243"/>
    </location>
</feature>
<gene>
    <name evidence="2" type="ORF">SAMN05444170_5446</name>
</gene>
<dbReference type="AlphaFoldDB" id="A0A1M7UJP9"/>
<feature type="transmembrane region" description="Helical" evidence="1">
    <location>
        <begin position="43"/>
        <end position="62"/>
    </location>
</feature>
<dbReference type="InterPro" id="IPR007354">
    <property type="entry name" value="CruF-like"/>
</dbReference>
<evidence type="ECO:0000313" key="3">
    <source>
        <dbReference type="Proteomes" id="UP000184096"/>
    </source>
</evidence>
<protein>
    <submittedName>
        <fullName evidence="2">Putative membrane protein</fullName>
    </submittedName>
</protein>
<feature type="transmembrane region" description="Helical" evidence="1">
    <location>
        <begin position="69"/>
        <end position="92"/>
    </location>
</feature>
<keyword evidence="3" id="KW-1185">Reference proteome</keyword>
<proteinExistence type="predicted"/>
<evidence type="ECO:0000256" key="1">
    <source>
        <dbReference type="SAM" id="Phobius"/>
    </source>
</evidence>
<feature type="transmembrane region" description="Helical" evidence="1">
    <location>
        <begin position="189"/>
        <end position="209"/>
    </location>
</feature>
<feature type="transmembrane region" description="Helical" evidence="1">
    <location>
        <begin position="112"/>
        <end position="133"/>
    </location>
</feature>
<name>A0A1M7UJP9_9BRAD</name>
<sequence length="292" mass="31589">MTVQETVKTGSEAFPPVKLAVGILLVVYLALVIGFAWNPNPLAQVLAAIGILAALIHAVVFYGWRDGFALFAICIAITFAMENLGSLTGFPFGHYHFEVGANLPHVGVIPVIVGPLWFGMGYFSWHVAAVLLGVPARPRGRLERFALPLVAAFVMTQWDVVMEPAESTIAKAWIWHDGGAHFGVPLSNYAGWLLTSWLFFQAFAIYLGRRPGLPGPAQTRSLRLIAIAFYLSSGLTHVTPWLIGQSGEVVDAAGQLWRVSDLRGATVVSMVCTMFATSMLAALRLVNKPAES</sequence>
<dbReference type="Proteomes" id="UP000184096">
    <property type="component" value="Chromosome I"/>
</dbReference>
<dbReference type="EMBL" id="LT670849">
    <property type="protein sequence ID" value="SHN83253.1"/>
    <property type="molecule type" value="Genomic_DNA"/>
</dbReference>
<feature type="transmembrane region" description="Helical" evidence="1">
    <location>
        <begin position="145"/>
        <end position="161"/>
    </location>
</feature>
<dbReference type="Pfam" id="PF04240">
    <property type="entry name" value="Caroten_synth"/>
    <property type="match status" value="1"/>
</dbReference>
<organism evidence="2 3">
    <name type="scientific">Bradyrhizobium erythrophlei</name>
    <dbReference type="NCBI Taxonomy" id="1437360"/>
    <lineage>
        <taxon>Bacteria</taxon>
        <taxon>Pseudomonadati</taxon>
        <taxon>Pseudomonadota</taxon>
        <taxon>Alphaproteobacteria</taxon>
        <taxon>Hyphomicrobiales</taxon>
        <taxon>Nitrobacteraceae</taxon>
        <taxon>Bradyrhizobium</taxon>
    </lineage>
</organism>
<keyword evidence="1" id="KW-0812">Transmembrane</keyword>
<reference evidence="3" key="1">
    <citation type="submission" date="2016-11" db="EMBL/GenBank/DDBJ databases">
        <authorList>
            <person name="Varghese N."/>
            <person name="Submissions S."/>
        </authorList>
    </citation>
    <scope>NUCLEOTIDE SEQUENCE [LARGE SCALE GENOMIC DNA]</scope>
    <source>
        <strain evidence="3">GAS401</strain>
    </source>
</reference>